<evidence type="ECO:0000313" key="2">
    <source>
        <dbReference type="EMBL" id="GMT31213.1"/>
    </source>
</evidence>
<dbReference type="Proteomes" id="UP001432322">
    <property type="component" value="Unassembled WGS sequence"/>
</dbReference>
<keyword evidence="3" id="KW-1185">Reference proteome</keyword>
<proteinExistence type="predicted"/>
<feature type="non-terminal residue" evidence="2">
    <location>
        <position position="1"/>
    </location>
</feature>
<dbReference type="AlphaFoldDB" id="A0AAV5WLR3"/>
<organism evidence="2 3">
    <name type="scientific">Pristionchus fissidentatus</name>
    <dbReference type="NCBI Taxonomy" id="1538716"/>
    <lineage>
        <taxon>Eukaryota</taxon>
        <taxon>Metazoa</taxon>
        <taxon>Ecdysozoa</taxon>
        <taxon>Nematoda</taxon>
        <taxon>Chromadorea</taxon>
        <taxon>Rhabditida</taxon>
        <taxon>Rhabditina</taxon>
        <taxon>Diplogasteromorpha</taxon>
        <taxon>Diplogasteroidea</taxon>
        <taxon>Neodiplogasteridae</taxon>
        <taxon>Pristionchus</taxon>
    </lineage>
</organism>
<reference evidence="2" key="1">
    <citation type="submission" date="2023-10" db="EMBL/GenBank/DDBJ databases">
        <title>Genome assembly of Pristionchus species.</title>
        <authorList>
            <person name="Yoshida K."/>
            <person name="Sommer R.J."/>
        </authorList>
    </citation>
    <scope>NUCLEOTIDE SEQUENCE</scope>
    <source>
        <strain evidence="2">RS5133</strain>
    </source>
</reference>
<dbReference type="EMBL" id="BTSY01000006">
    <property type="protein sequence ID" value="GMT31213.1"/>
    <property type="molecule type" value="Genomic_DNA"/>
</dbReference>
<accession>A0AAV5WLR3</accession>
<comment type="caution">
    <text evidence="2">The sequence shown here is derived from an EMBL/GenBank/DDBJ whole genome shotgun (WGS) entry which is preliminary data.</text>
</comment>
<protein>
    <submittedName>
        <fullName evidence="2">Uncharacterized protein</fullName>
    </submittedName>
</protein>
<evidence type="ECO:0000256" key="1">
    <source>
        <dbReference type="SAM" id="MobiDB-lite"/>
    </source>
</evidence>
<gene>
    <name evidence="2" type="ORF">PFISCL1PPCAC_22510</name>
</gene>
<evidence type="ECO:0000313" key="3">
    <source>
        <dbReference type="Proteomes" id="UP001432322"/>
    </source>
</evidence>
<feature type="region of interest" description="Disordered" evidence="1">
    <location>
        <begin position="81"/>
        <end position="153"/>
    </location>
</feature>
<name>A0AAV5WLR3_9BILA</name>
<sequence length="286" mass="32334">VFSFRVVAHMCSSTSLSSYSGSFSTTSSELSVMHKDPEYYLPPIVRSLGEDSIVNKVRLQCKALSDGRYLYTYSMDLTQRPPADSGTVITDASSGVSRSNQAKKASRSRQESDADTNYSVQSFHVRRPDPPKTTHNPAPTSPPKSHHGFTDMTMRSNEDEHSKAIRQEVTITFYLFGQTDRGDYFRRRLYDSFVANTSIRRVLRAFAEVIDRPFKDFVDHLYILPGSGQQLKDATKWQKLPRDHISLTIGDLRYEGDELDSEIVFVVDLVGVRDLSPAMQRSMGKQ</sequence>
<feature type="compositionally biased region" description="Polar residues" evidence="1">
    <location>
        <begin position="87"/>
        <end position="103"/>
    </location>
</feature>